<protein>
    <submittedName>
        <fullName evidence="1">Uncharacterized protein</fullName>
    </submittedName>
</protein>
<reference evidence="1 2" key="1">
    <citation type="submission" date="2024-02" db="EMBL/GenBank/DDBJ databases">
        <authorList>
            <person name="Daric V."/>
            <person name="Darras S."/>
        </authorList>
    </citation>
    <scope>NUCLEOTIDE SEQUENCE [LARGE SCALE GENOMIC DNA]</scope>
</reference>
<organism evidence="1 2">
    <name type="scientific">Clavelina lepadiformis</name>
    <name type="common">Light-bulb sea squirt</name>
    <name type="synonym">Ascidia lepadiformis</name>
    <dbReference type="NCBI Taxonomy" id="159417"/>
    <lineage>
        <taxon>Eukaryota</taxon>
        <taxon>Metazoa</taxon>
        <taxon>Chordata</taxon>
        <taxon>Tunicata</taxon>
        <taxon>Ascidiacea</taxon>
        <taxon>Aplousobranchia</taxon>
        <taxon>Clavelinidae</taxon>
        <taxon>Clavelina</taxon>
    </lineage>
</organism>
<dbReference type="Proteomes" id="UP001642483">
    <property type="component" value="Unassembled WGS sequence"/>
</dbReference>
<gene>
    <name evidence="1" type="ORF">CVLEPA_LOCUS7968</name>
</gene>
<sequence length="64" mass="7290">MTGHPKTITTPQNPINGDPTFFYNKKRIRTSDEQAARREVQGHNELGLLLLCDVGCTWDIYRTA</sequence>
<keyword evidence="2" id="KW-1185">Reference proteome</keyword>
<proteinExistence type="predicted"/>
<dbReference type="EMBL" id="CAWYQH010000046">
    <property type="protein sequence ID" value="CAK8678002.1"/>
    <property type="molecule type" value="Genomic_DNA"/>
</dbReference>
<accession>A0ABP0FI31</accession>
<comment type="caution">
    <text evidence="1">The sequence shown here is derived from an EMBL/GenBank/DDBJ whole genome shotgun (WGS) entry which is preliminary data.</text>
</comment>
<name>A0ABP0FI31_CLALP</name>
<evidence type="ECO:0000313" key="2">
    <source>
        <dbReference type="Proteomes" id="UP001642483"/>
    </source>
</evidence>
<evidence type="ECO:0000313" key="1">
    <source>
        <dbReference type="EMBL" id="CAK8678002.1"/>
    </source>
</evidence>